<proteinExistence type="predicted"/>
<protein>
    <submittedName>
        <fullName evidence="1 2">Uncharacterized protein</fullName>
    </submittedName>
</protein>
<reference evidence="3" key="1">
    <citation type="submission" date="2012-12" db="EMBL/GenBank/DDBJ databases">
        <authorList>
            <person name="Hellsten U."/>
            <person name="Grimwood J."/>
            <person name="Chapman J.A."/>
            <person name="Shapiro H."/>
            <person name="Aerts A."/>
            <person name="Otillar R.P."/>
            <person name="Terry A.Y."/>
            <person name="Boore J.L."/>
            <person name="Simakov O."/>
            <person name="Marletaz F."/>
            <person name="Cho S.-J."/>
            <person name="Edsinger-Gonzales E."/>
            <person name="Havlak P."/>
            <person name="Kuo D.-H."/>
            <person name="Larsson T."/>
            <person name="Lv J."/>
            <person name="Arendt D."/>
            <person name="Savage R."/>
            <person name="Osoegawa K."/>
            <person name="de Jong P."/>
            <person name="Lindberg D.R."/>
            <person name="Seaver E.C."/>
            <person name="Weisblat D.A."/>
            <person name="Putnam N.H."/>
            <person name="Grigoriev I.V."/>
            <person name="Rokhsar D.S."/>
        </authorList>
    </citation>
    <scope>NUCLEOTIDE SEQUENCE</scope>
    <source>
        <strain evidence="3">I ESC-2004</strain>
    </source>
</reference>
<reference evidence="1 3" key="2">
    <citation type="journal article" date="2013" name="Nature">
        <title>Insights into bilaterian evolution from three spiralian genomes.</title>
        <authorList>
            <person name="Simakov O."/>
            <person name="Marletaz F."/>
            <person name="Cho S.J."/>
            <person name="Edsinger-Gonzales E."/>
            <person name="Havlak P."/>
            <person name="Hellsten U."/>
            <person name="Kuo D.H."/>
            <person name="Larsson T."/>
            <person name="Lv J."/>
            <person name="Arendt D."/>
            <person name="Savage R."/>
            <person name="Osoegawa K."/>
            <person name="de Jong P."/>
            <person name="Grimwood J."/>
            <person name="Chapman J.A."/>
            <person name="Shapiro H."/>
            <person name="Aerts A."/>
            <person name="Otillar R.P."/>
            <person name="Terry A.Y."/>
            <person name="Boore J.L."/>
            <person name="Grigoriev I.V."/>
            <person name="Lindberg D.R."/>
            <person name="Seaver E.C."/>
            <person name="Weisblat D.A."/>
            <person name="Putnam N.H."/>
            <person name="Rokhsar D.S."/>
        </authorList>
    </citation>
    <scope>NUCLEOTIDE SEQUENCE</scope>
    <source>
        <strain evidence="1 3">I ESC-2004</strain>
    </source>
</reference>
<organism evidence="1">
    <name type="scientific">Capitella teleta</name>
    <name type="common">Polychaete worm</name>
    <dbReference type="NCBI Taxonomy" id="283909"/>
    <lineage>
        <taxon>Eukaryota</taxon>
        <taxon>Metazoa</taxon>
        <taxon>Spiralia</taxon>
        <taxon>Lophotrochozoa</taxon>
        <taxon>Annelida</taxon>
        <taxon>Polychaeta</taxon>
        <taxon>Sedentaria</taxon>
        <taxon>Scolecida</taxon>
        <taxon>Capitellidae</taxon>
        <taxon>Capitella</taxon>
    </lineage>
</organism>
<dbReference type="Proteomes" id="UP000014760">
    <property type="component" value="Unassembled WGS sequence"/>
</dbReference>
<evidence type="ECO:0000313" key="3">
    <source>
        <dbReference type="Proteomes" id="UP000014760"/>
    </source>
</evidence>
<keyword evidence="3" id="KW-1185">Reference proteome</keyword>
<feature type="non-terminal residue" evidence="1">
    <location>
        <position position="113"/>
    </location>
</feature>
<accession>R7V9G3</accession>
<dbReference type="EnsemblMetazoa" id="CapteT187171">
    <property type="protein sequence ID" value="CapteP187171"/>
    <property type="gene ID" value="CapteG187171"/>
</dbReference>
<evidence type="ECO:0000313" key="2">
    <source>
        <dbReference type="EnsemblMetazoa" id="CapteP187171"/>
    </source>
</evidence>
<dbReference type="AlphaFoldDB" id="R7V9G3"/>
<dbReference type="OrthoDB" id="19714at2759"/>
<dbReference type="InterPro" id="IPR011993">
    <property type="entry name" value="PH-like_dom_sf"/>
</dbReference>
<name>R7V9G3_CAPTE</name>
<evidence type="ECO:0000313" key="1">
    <source>
        <dbReference type="EMBL" id="ELU15189.1"/>
    </source>
</evidence>
<sequence length="113" mass="12724">MERGGAVHLPTYKIMTLTGLDLCPKSSRWTCRCPQHIQPRKGRGTEVDFILLTSYGTSKLQPDELPLITTFTRDMVVLTSFQPPEDGVRHKQDNTRALVCTRDMGNGSLFITE</sequence>
<dbReference type="HOGENOM" id="CLU_2139623_0_0_1"/>
<dbReference type="EMBL" id="AMQN01004589">
    <property type="status" value="NOT_ANNOTATED_CDS"/>
    <property type="molecule type" value="Genomic_DNA"/>
</dbReference>
<gene>
    <name evidence="1" type="ORF">CAPTEDRAFT_187171</name>
</gene>
<dbReference type="EMBL" id="AMQN01004588">
    <property type="status" value="NOT_ANNOTATED_CDS"/>
    <property type="molecule type" value="Genomic_DNA"/>
</dbReference>
<dbReference type="Gene3D" id="2.30.29.30">
    <property type="entry name" value="Pleckstrin-homology domain (PH domain)/Phosphotyrosine-binding domain (PTB)"/>
    <property type="match status" value="1"/>
</dbReference>
<dbReference type="EMBL" id="KB293927">
    <property type="protein sequence ID" value="ELU15189.1"/>
    <property type="molecule type" value="Genomic_DNA"/>
</dbReference>
<reference evidence="2" key="3">
    <citation type="submission" date="2015-06" db="UniProtKB">
        <authorList>
            <consortium name="EnsemblMetazoa"/>
        </authorList>
    </citation>
    <scope>IDENTIFICATION</scope>
</reference>